<dbReference type="PANTHER" id="PTHR23501">
    <property type="entry name" value="MAJOR FACILITATOR SUPERFAMILY"/>
    <property type="match status" value="1"/>
</dbReference>
<dbReference type="Proteomes" id="UP001642405">
    <property type="component" value="Unassembled WGS sequence"/>
</dbReference>
<feature type="transmembrane region" description="Helical" evidence="7">
    <location>
        <begin position="444"/>
        <end position="464"/>
    </location>
</feature>
<feature type="transmembrane region" description="Helical" evidence="7">
    <location>
        <begin position="413"/>
        <end position="437"/>
    </location>
</feature>
<evidence type="ECO:0000256" key="5">
    <source>
        <dbReference type="ARBA" id="ARBA00023136"/>
    </source>
</evidence>
<reference evidence="9 10" key="1">
    <citation type="submission" date="2024-01" db="EMBL/GenBank/DDBJ databases">
        <authorList>
            <person name="Allen C."/>
            <person name="Tagirdzhanova G."/>
        </authorList>
    </citation>
    <scope>NUCLEOTIDE SEQUENCE [LARGE SCALE GENOMIC DNA]</scope>
</reference>
<sequence length="592" mass="62835">MSLAKEANGASTPPDTAVTEADSVPGSENPTPAKGMAGNTTDDTADNKETALDDTTSKDDKDVKDGTSQENEPPKQQYMTGIPFYVTFGSLMLAALLTALNASTIATAIPSITNSFHSIQDIGWYSSSYLIANCAMLPLTGKIFAIFPLKSTFIGFILVFELGNLIAGVATSSPMLIVGRAITGIGGSGLVTGAMVIITSIRPLEKRPMLIGTVMGTVAVGQVAGPLIGGALSQISWRWVFYINLPIGGLVILLFLFVVHLPTPPQKLKQLQATAHGFSVASVDSNGNPVQLTRRRHFEIAFKQLARIDWPGFFVFAAACALLLVGLEWGGTKYPWNSGQVIGPIIGGAVLFIIFAAWSQYLGDRALLPFRLLRYGHVNVFCGITSFTQAASVFILMSYLPIWFQGVKGATPIISGVMLLPTIISQLIAAILCGFLVQRTGYYLPEVVGGNSMVLIASGLFTTFQPSTSTGAWIGYQILGGAGRGFVMQLLSTVIQANVPPSDIPLGISYVMFCQYFGGAIAICAARTVLTSTMAPALAKYAPTVDAATVINTGVTDLRSVFPASQIQGVIVAYNKALVDVYVKMAEKQENK</sequence>
<accession>A0ABP0BCL7</accession>
<keyword evidence="4 7" id="KW-1133">Transmembrane helix</keyword>
<evidence type="ECO:0000313" key="10">
    <source>
        <dbReference type="Proteomes" id="UP001642405"/>
    </source>
</evidence>
<evidence type="ECO:0000256" key="6">
    <source>
        <dbReference type="SAM" id="MobiDB-lite"/>
    </source>
</evidence>
<keyword evidence="10" id="KW-1185">Reference proteome</keyword>
<keyword evidence="5 7" id="KW-0472">Membrane</keyword>
<dbReference type="CDD" id="cd17502">
    <property type="entry name" value="MFS_Azr1_MDR_like"/>
    <property type="match status" value="1"/>
</dbReference>
<evidence type="ECO:0000256" key="7">
    <source>
        <dbReference type="SAM" id="Phobius"/>
    </source>
</evidence>
<comment type="subcellular location">
    <subcellularLocation>
        <location evidence="1">Membrane</location>
        <topology evidence="1">Multi-pass membrane protein</topology>
    </subcellularLocation>
</comment>
<evidence type="ECO:0000256" key="1">
    <source>
        <dbReference type="ARBA" id="ARBA00004141"/>
    </source>
</evidence>
<feature type="transmembrane region" description="Helical" evidence="7">
    <location>
        <begin position="310"/>
        <end position="329"/>
    </location>
</feature>
<comment type="similarity">
    <text evidence="2">Belongs to the major facilitator superfamily. TCR/Tet family.</text>
</comment>
<protein>
    <recommendedName>
        <fullName evidence="8">Major facilitator superfamily (MFS) profile domain-containing protein</fullName>
    </recommendedName>
</protein>
<dbReference type="Gene3D" id="1.20.1250.20">
    <property type="entry name" value="MFS general substrate transporter like domains"/>
    <property type="match status" value="2"/>
</dbReference>
<feature type="compositionally biased region" description="Basic and acidic residues" evidence="6">
    <location>
        <begin position="45"/>
        <end position="67"/>
    </location>
</feature>
<dbReference type="PROSITE" id="PS50850">
    <property type="entry name" value="MFS"/>
    <property type="match status" value="1"/>
</dbReference>
<evidence type="ECO:0000313" key="9">
    <source>
        <dbReference type="EMBL" id="CAK7217353.1"/>
    </source>
</evidence>
<feature type="transmembrane region" description="Helical" evidence="7">
    <location>
        <begin position="82"/>
        <end position="102"/>
    </location>
</feature>
<proteinExistence type="inferred from homology"/>
<dbReference type="EMBL" id="CAWUHB010000013">
    <property type="protein sequence ID" value="CAK7217353.1"/>
    <property type="molecule type" value="Genomic_DNA"/>
</dbReference>
<feature type="domain" description="Major facilitator superfamily (MFS) profile" evidence="8">
    <location>
        <begin position="87"/>
        <end position="592"/>
    </location>
</feature>
<keyword evidence="3 7" id="KW-0812">Transmembrane</keyword>
<dbReference type="InterPro" id="IPR011701">
    <property type="entry name" value="MFS"/>
</dbReference>
<feature type="transmembrane region" description="Helical" evidence="7">
    <location>
        <begin position="210"/>
        <end position="233"/>
    </location>
</feature>
<evidence type="ECO:0000256" key="2">
    <source>
        <dbReference type="ARBA" id="ARBA00007520"/>
    </source>
</evidence>
<feature type="transmembrane region" description="Helical" evidence="7">
    <location>
        <begin position="122"/>
        <end position="141"/>
    </location>
</feature>
<dbReference type="PANTHER" id="PTHR23501:SF193">
    <property type="entry name" value="MULTIDRUG TRANSPORTER, PUTATIVE (AFU_ORTHOLOGUE AFUA_8G00940)-RELATED"/>
    <property type="match status" value="1"/>
</dbReference>
<feature type="transmembrane region" description="Helical" evidence="7">
    <location>
        <begin position="153"/>
        <end position="171"/>
    </location>
</feature>
<gene>
    <name evidence="9" type="ORF">SCUCBS95973_003120</name>
</gene>
<organism evidence="9 10">
    <name type="scientific">Sporothrix curviconia</name>
    <dbReference type="NCBI Taxonomy" id="1260050"/>
    <lineage>
        <taxon>Eukaryota</taxon>
        <taxon>Fungi</taxon>
        <taxon>Dikarya</taxon>
        <taxon>Ascomycota</taxon>
        <taxon>Pezizomycotina</taxon>
        <taxon>Sordariomycetes</taxon>
        <taxon>Sordariomycetidae</taxon>
        <taxon>Ophiostomatales</taxon>
        <taxon>Ophiostomataceae</taxon>
        <taxon>Sporothrix</taxon>
    </lineage>
</organism>
<feature type="transmembrane region" description="Helical" evidence="7">
    <location>
        <begin position="341"/>
        <end position="358"/>
    </location>
</feature>
<evidence type="ECO:0000256" key="3">
    <source>
        <dbReference type="ARBA" id="ARBA00022692"/>
    </source>
</evidence>
<dbReference type="PRINTS" id="PR01036">
    <property type="entry name" value="TCRTETB"/>
</dbReference>
<evidence type="ECO:0000256" key="4">
    <source>
        <dbReference type="ARBA" id="ARBA00022989"/>
    </source>
</evidence>
<evidence type="ECO:0000259" key="8">
    <source>
        <dbReference type="PROSITE" id="PS50850"/>
    </source>
</evidence>
<feature type="transmembrane region" description="Helical" evidence="7">
    <location>
        <begin position="239"/>
        <end position="259"/>
    </location>
</feature>
<feature type="transmembrane region" description="Helical" evidence="7">
    <location>
        <begin position="378"/>
        <end position="401"/>
    </location>
</feature>
<dbReference type="InterPro" id="IPR020846">
    <property type="entry name" value="MFS_dom"/>
</dbReference>
<feature type="transmembrane region" description="Helical" evidence="7">
    <location>
        <begin position="177"/>
        <end position="198"/>
    </location>
</feature>
<feature type="region of interest" description="Disordered" evidence="6">
    <location>
        <begin position="1"/>
        <end position="76"/>
    </location>
</feature>
<dbReference type="Pfam" id="PF07690">
    <property type="entry name" value="MFS_1"/>
    <property type="match status" value="1"/>
</dbReference>
<dbReference type="InterPro" id="IPR036259">
    <property type="entry name" value="MFS_trans_sf"/>
</dbReference>
<dbReference type="SUPFAM" id="SSF103473">
    <property type="entry name" value="MFS general substrate transporter"/>
    <property type="match status" value="1"/>
</dbReference>
<name>A0ABP0BCL7_9PEZI</name>
<comment type="caution">
    <text evidence="9">The sequence shown here is derived from an EMBL/GenBank/DDBJ whole genome shotgun (WGS) entry which is preliminary data.</text>
</comment>
<feature type="transmembrane region" description="Helical" evidence="7">
    <location>
        <begin position="508"/>
        <end position="530"/>
    </location>
</feature>